<keyword evidence="1" id="KW-0472">Membrane</keyword>
<sequence>MSNERLAKKDENDTIGTMINNRSSFFFLLLLTTTLIAAHFGFVWAGGSGYKLLYSSHIQEITGTVRIDHAGTEYLGKQNDVLRRGEIIQTEDGSRLFFEIGSDVRVALDERSILVLNRLSQNDISLHLTAGRIFIFTSKTHPVTLTTLHTKETILEGALSIVNYDFQQTVSVIPFKTATEVTVRKNKSFLTSTAVNIRETDPSEITESAFNADAPSVAAFYDWAFEKTGFRNFEIF</sequence>
<dbReference type="EMBL" id="LCAH01000016">
    <property type="protein sequence ID" value="KKR86266.1"/>
    <property type="molecule type" value="Genomic_DNA"/>
</dbReference>
<dbReference type="Proteomes" id="UP000034616">
    <property type="component" value="Unassembled WGS sequence"/>
</dbReference>
<proteinExistence type="predicted"/>
<evidence type="ECO:0000313" key="3">
    <source>
        <dbReference type="Proteomes" id="UP000034616"/>
    </source>
</evidence>
<evidence type="ECO:0008006" key="4">
    <source>
        <dbReference type="Google" id="ProtNLM"/>
    </source>
</evidence>
<reference evidence="2 3" key="1">
    <citation type="journal article" date="2015" name="Nature">
        <title>rRNA introns, odd ribosomes, and small enigmatic genomes across a large radiation of phyla.</title>
        <authorList>
            <person name="Brown C.T."/>
            <person name="Hug L.A."/>
            <person name="Thomas B.C."/>
            <person name="Sharon I."/>
            <person name="Castelle C.J."/>
            <person name="Singh A."/>
            <person name="Wilkins M.J."/>
            <person name="Williams K.H."/>
            <person name="Banfield J.F."/>
        </authorList>
    </citation>
    <scope>NUCLEOTIDE SEQUENCE [LARGE SCALE GENOMIC DNA]</scope>
</reference>
<evidence type="ECO:0000313" key="2">
    <source>
        <dbReference type="EMBL" id="KKR86266.1"/>
    </source>
</evidence>
<keyword evidence="1" id="KW-0812">Transmembrane</keyword>
<keyword evidence="1" id="KW-1133">Transmembrane helix</keyword>
<gene>
    <name evidence="2" type="ORF">UU35_C0016G0013</name>
</gene>
<name>A0A0G0UFR3_9BACT</name>
<comment type="caution">
    <text evidence="2">The sequence shown here is derived from an EMBL/GenBank/DDBJ whole genome shotgun (WGS) entry which is preliminary data.</text>
</comment>
<feature type="transmembrane region" description="Helical" evidence="1">
    <location>
        <begin position="25"/>
        <end position="45"/>
    </location>
</feature>
<evidence type="ECO:0000256" key="1">
    <source>
        <dbReference type="SAM" id="Phobius"/>
    </source>
</evidence>
<accession>A0A0G0UFR3</accession>
<dbReference type="AlphaFoldDB" id="A0A0G0UFR3"/>
<protein>
    <recommendedName>
        <fullName evidence="4">FecR protein domain-containing protein</fullName>
    </recommendedName>
</protein>
<organism evidence="2 3">
    <name type="scientific">Candidatus Uhrbacteria bacterium GW2011_GWC2_41_11</name>
    <dbReference type="NCBI Taxonomy" id="1618985"/>
    <lineage>
        <taxon>Bacteria</taxon>
        <taxon>Candidatus Uhriibacteriota</taxon>
    </lineage>
</organism>